<dbReference type="AlphaFoldDB" id="A0A645AAW7"/>
<gene>
    <name evidence="2" type="ORF">SDC9_96893</name>
</gene>
<accession>A0A645AAW7</accession>
<sequence>MQTVGDRIDRAGQSREPDQHRIEALRMIQIRRRQPDQRRGGMPAGRAGDRHRQVLPFGRRIDPALLPEGRIAARVGLQVGGSAGLPRDGVLAGRCRIADGLAVAEIADPTHARPGGEPAVLLIEYDEGQHQRQGDAHQHRDGLLADRVMPAGMPMSRQPDERPPQGGEQQRDDDDQYCRGCRLEPGGHVIKHAPRFELPARQRAHFGGWSPRCARLRSPAGPVRPLSAVLRARRGWGWSRPMRLRPVHCERRSRRRPAACRPAVR</sequence>
<reference evidence="2" key="1">
    <citation type="submission" date="2019-08" db="EMBL/GenBank/DDBJ databases">
        <authorList>
            <person name="Kucharzyk K."/>
            <person name="Murdoch R.W."/>
            <person name="Higgins S."/>
            <person name="Loffler F."/>
        </authorList>
    </citation>
    <scope>NUCLEOTIDE SEQUENCE</scope>
</reference>
<proteinExistence type="predicted"/>
<comment type="caution">
    <text evidence="2">The sequence shown here is derived from an EMBL/GenBank/DDBJ whole genome shotgun (WGS) entry which is preliminary data.</text>
</comment>
<dbReference type="EMBL" id="VSSQ01012839">
    <property type="protein sequence ID" value="MPM50157.1"/>
    <property type="molecule type" value="Genomic_DNA"/>
</dbReference>
<evidence type="ECO:0000256" key="1">
    <source>
        <dbReference type="SAM" id="MobiDB-lite"/>
    </source>
</evidence>
<name>A0A645AAW7_9ZZZZ</name>
<protein>
    <submittedName>
        <fullName evidence="2">Uncharacterized protein</fullName>
    </submittedName>
</protein>
<organism evidence="2">
    <name type="scientific">bioreactor metagenome</name>
    <dbReference type="NCBI Taxonomy" id="1076179"/>
    <lineage>
        <taxon>unclassified sequences</taxon>
        <taxon>metagenomes</taxon>
        <taxon>ecological metagenomes</taxon>
    </lineage>
</organism>
<evidence type="ECO:0000313" key="2">
    <source>
        <dbReference type="EMBL" id="MPM50157.1"/>
    </source>
</evidence>
<feature type="region of interest" description="Disordered" evidence="1">
    <location>
        <begin position="150"/>
        <end position="177"/>
    </location>
</feature>